<feature type="domain" description="ABC3 transporter permease C-terminal" evidence="8">
    <location>
        <begin position="494"/>
        <end position="601"/>
    </location>
</feature>
<dbReference type="InterPro" id="IPR050250">
    <property type="entry name" value="Macrolide_Exporter_MacB"/>
</dbReference>
<evidence type="ECO:0000256" key="1">
    <source>
        <dbReference type="ARBA" id="ARBA00004651"/>
    </source>
</evidence>
<evidence type="ECO:0000256" key="3">
    <source>
        <dbReference type="ARBA" id="ARBA00022692"/>
    </source>
</evidence>
<evidence type="ECO:0000256" key="2">
    <source>
        <dbReference type="ARBA" id="ARBA00022475"/>
    </source>
</evidence>
<keyword evidence="4 7" id="KW-1133">Transmembrane helix</keyword>
<protein>
    <submittedName>
        <fullName evidence="10">Uncharacterized protein</fullName>
    </submittedName>
</protein>
<evidence type="ECO:0000256" key="6">
    <source>
        <dbReference type="ARBA" id="ARBA00038076"/>
    </source>
</evidence>
<evidence type="ECO:0000256" key="7">
    <source>
        <dbReference type="SAM" id="Phobius"/>
    </source>
</evidence>
<keyword evidence="3 7" id="KW-0812">Transmembrane</keyword>
<feature type="transmembrane region" description="Helical" evidence="7">
    <location>
        <begin position="575"/>
        <end position="595"/>
    </location>
</feature>
<proteinExistence type="inferred from homology"/>
<keyword evidence="2" id="KW-1003">Cell membrane</keyword>
<dbReference type="GO" id="GO:0005886">
    <property type="term" value="C:plasma membrane"/>
    <property type="evidence" value="ECO:0007669"/>
    <property type="project" value="UniProtKB-SubCell"/>
</dbReference>
<feature type="transmembrane region" description="Helical" evidence="7">
    <location>
        <begin position="489"/>
        <end position="513"/>
    </location>
</feature>
<dbReference type="EMBL" id="AP022870">
    <property type="protein sequence ID" value="BCB75856.1"/>
    <property type="molecule type" value="Genomic_DNA"/>
</dbReference>
<organism evidence="10 11">
    <name type="scientific">Phytohabitans flavus</name>
    <dbReference type="NCBI Taxonomy" id="1076124"/>
    <lineage>
        <taxon>Bacteria</taxon>
        <taxon>Bacillati</taxon>
        <taxon>Actinomycetota</taxon>
        <taxon>Actinomycetes</taxon>
        <taxon>Micromonosporales</taxon>
        <taxon>Micromonosporaceae</taxon>
    </lineage>
</organism>
<dbReference type="PANTHER" id="PTHR30572">
    <property type="entry name" value="MEMBRANE COMPONENT OF TRANSPORTER-RELATED"/>
    <property type="match status" value="1"/>
</dbReference>
<feature type="domain" description="MacB-like periplasmic core" evidence="9">
    <location>
        <begin position="61"/>
        <end position="232"/>
    </location>
</feature>
<dbReference type="InterPro" id="IPR025857">
    <property type="entry name" value="MacB_PCD"/>
</dbReference>
<feature type="domain" description="ABC3 transporter permease C-terminal" evidence="8">
    <location>
        <begin position="273"/>
        <end position="389"/>
    </location>
</feature>
<feature type="transmembrane region" description="Helical" evidence="7">
    <location>
        <begin position="435"/>
        <end position="455"/>
    </location>
</feature>
<accession>A0A6F8XPW2</accession>
<dbReference type="AlphaFoldDB" id="A0A6F8XPW2"/>
<feature type="transmembrane region" description="Helical" evidence="7">
    <location>
        <begin position="263"/>
        <end position="289"/>
    </location>
</feature>
<dbReference type="InterPro" id="IPR003838">
    <property type="entry name" value="ABC3_permease_C"/>
</dbReference>
<evidence type="ECO:0000259" key="8">
    <source>
        <dbReference type="Pfam" id="PF02687"/>
    </source>
</evidence>
<reference evidence="10 11" key="2">
    <citation type="submission" date="2020-03" db="EMBL/GenBank/DDBJ databases">
        <authorList>
            <person name="Ichikawa N."/>
            <person name="Kimura A."/>
            <person name="Kitahashi Y."/>
            <person name="Uohara A."/>
        </authorList>
    </citation>
    <scope>NUCLEOTIDE SEQUENCE [LARGE SCALE GENOMIC DNA]</scope>
    <source>
        <strain evidence="10 11">NBRC 107702</strain>
    </source>
</reference>
<name>A0A6F8XPW2_9ACTN</name>
<reference evidence="10 11" key="1">
    <citation type="submission" date="2020-03" db="EMBL/GenBank/DDBJ databases">
        <title>Whole genome shotgun sequence of Phytohabitans flavus NBRC 107702.</title>
        <authorList>
            <person name="Komaki H."/>
            <person name="Tamura T."/>
        </authorList>
    </citation>
    <scope>NUCLEOTIDE SEQUENCE [LARGE SCALE GENOMIC DNA]</scope>
    <source>
        <strain evidence="10 11">NBRC 107702</strain>
    </source>
</reference>
<feature type="transmembrane region" description="Helical" evidence="7">
    <location>
        <begin position="364"/>
        <end position="384"/>
    </location>
</feature>
<evidence type="ECO:0000313" key="10">
    <source>
        <dbReference type="EMBL" id="BCB75856.1"/>
    </source>
</evidence>
<feature type="transmembrane region" description="Helical" evidence="7">
    <location>
        <begin position="534"/>
        <end position="563"/>
    </location>
</feature>
<evidence type="ECO:0000313" key="11">
    <source>
        <dbReference type="Proteomes" id="UP000502508"/>
    </source>
</evidence>
<dbReference type="RefSeq" id="WP_173035862.1">
    <property type="nucleotide sequence ID" value="NZ_AP022870.1"/>
</dbReference>
<dbReference type="PANTHER" id="PTHR30572:SF4">
    <property type="entry name" value="ABC TRANSPORTER PERMEASE YTRF"/>
    <property type="match status" value="1"/>
</dbReference>
<dbReference type="Pfam" id="PF02687">
    <property type="entry name" value="FtsX"/>
    <property type="match status" value="2"/>
</dbReference>
<evidence type="ECO:0000256" key="5">
    <source>
        <dbReference type="ARBA" id="ARBA00023136"/>
    </source>
</evidence>
<comment type="similarity">
    <text evidence="6">Belongs to the ABC-4 integral membrane protein family.</text>
</comment>
<evidence type="ECO:0000256" key="4">
    <source>
        <dbReference type="ARBA" id="ARBA00022989"/>
    </source>
</evidence>
<gene>
    <name evidence="10" type="ORF">Pflav_022660</name>
</gene>
<sequence>MRAFALIARLAWRNLRHRPGQAVMLLLALCLATTTLSLALAVNGAGDRSWERVWRDTNGPHVQSFFGYGAERTPSDATLAKVRADLAALTTAPGVVAASGPWDAMVTTGEVAGDRMDVEVLVRDPAPAAVGQPLLTEGQWLDGGDGVVLEEGLASTMRVRLGDTVTVAGQALPVRGVAMTSTTGRFPMYQPGRIWVNQPTGERIQAGGGVEAFASSVELRLAQPGDAAAFVAAHAPPPPRRGEFFYVGLSTWEQLRDGSHDDLSAFAIALVGIGVLLGLLTIATAAVLVASRMAAQIRQVGTLKAIGVTPGQVTMVLLAEYLTVAGLAAAVGLAAGQMLTPMLAGVSLSLYGSPQAPPVTWERAALVVAVAVAVVLLATVRPALRGARRSTLRSLATSARPPRRSSRVGGLASRLGLPLPVVLGLRSALRRPGRVLANAAGLTLGVAMVVIGLGLDRSVHIFMTEQTPDEVEAPGAEIVAEVVDRLVAVVYAGAGLLLALAAVNAVVVAVFAARDSARNHAILRTVGATPRQTMVAFVVAQLGGCLLACAAGIPLGVLLFNLVADDDLAPIRLTFGTYAAVAVIVPLVYAAIVAVPARLFGSRPVTPSLSYQ</sequence>
<keyword evidence="11" id="KW-1185">Reference proteome</keyword>
<feature type="transmembrane region" description="Helical" evidence="7">
    <location>
        <begin position="321"/>
        <end position="344"/>
    </location>
</feature>
<dbReference type="GO" id="GO:0022857">
    <property type="term" value="F:transmembrane transporter activity"/>
    <property type="evidence" value="ECO:0007669"/>
    <property type="project" value="TreeGrafter"/>
</dbReference>
<keyword evidence="5 7" id="KW-0472">Membrane</keyword>
<evidence type="ECO:0000259" key="9">
    <source>
        <dbReference type="Pfam" id="PF12704"/>
    </source>
</evidence>
<dbReference type="Proteomes" id="UP000502508">
    <property type="component" value="Chromosome"/>
</dbReference>
<dbReference type="Pfam" id="PF12704">
    <property type="entry name" value="MacB_PCD"/>
    <property type="match status" value="1"/>
</dbReference>
<dbReference type="KEGG" id="pfla:Pflav_022660"/>
<comment type="subcellular location">
    <subcellularLocation>
        <location evidence="1">Cell membrane</location>
        <topology evidence="1">Multi-pass membrane protein</topology>
    </subcellularLocation>
</comment>